<organism evidence="2 3">
    <name type="scientific">Phytohabitans maris</name>
    <dbReference type="NCBI Taxonomy" id="3071409"/>
    <lineage>
        <taxon>Bacteria</taxon>
        <taxon>Bacillati</taxon>
        <taxon>Actinomycetota</taxon>
        <taxon>Actinomycetes</taxon>
        <taxon>Micromonosporales</taxon>
        <taxon>Micromonosporaceae</taxon>
    </lineage>
</organism>
<comment type="caution">
    <text evidence="2">The sequence shown here is derived from an EMBL/GenBank/DDBJ whole genome shotgun (WGS) entry which is preliminary data.</text>
</comment>
<feature type="transmembrane region" description="Helical" evidence="1">
    <location>
        <begin position="142"/>
        <end position="161"/>
    </location>
</feature>
<evidence type="ECO:0000313" key="3">
    <source>
        <dbReference type="Proteomes" id="UP001230908"/>
    </source>
</evidence>
<keyword evidence="3" id="KW-1185">Reference proteome</keyword>
<dbReference type="InterPro" id="IPR025495">
    <property type="entry name" value="DUF4386"/>
</dbReference>
<dbReference type="Proteomes" id="UP001230908">
    <property type="component" value="Unassembled WGS sequence"/>
</dbReference>
<gene>
    <name evidence="2" type="ORF">RB614_27650</name>
</gene>
<feature type="transmembrane region" description="Helical" evidence="1">
    <location>
        <begin position="173"/>
        <end position="193"/>
    </location>
</feature>
<dbReference type="EMBL" id="JAVHUY010000029">
    <property type="protein sequence ID" value="MDQ7908307.1"/>
    <property type="molecule type" value="Genomic_DNA"/>
</dbReference>
<evidence type="ECO:0000313" key="2">
    <source>
        <dbReference type="EMBL" id="MDQ7908307.1"/>
    </source>
</evidence>
<dbReference type="Pfam" id="PF14329">
    <property type="entry name" value="DUF4386"/>
    <property type="match status" value="1"/>
</dbReference>
<keyword evidence="1" id="KW-0812">Transmembrane</keyword>
<dbReference type="RefSeq" id="WP_308715575.1">
    <property type="nucleotide sequence ID" value="NZ_JAVHUY010000029.1"/>
</dbReference>
<evidence type="ECO:0000256" key="1">
    <source>
        <dbReference type="SAM" id="Phobius"/>
    </source>
</evidence>
<sequence>MTTPNSLARTAGVLYLLMVIAGAFGVIVFAAVVEPGDAAATADNIRASAGLFRAGFLSYLLGGPCFVLAGIVLYGLLKHVDRLAAIAMVTLNAIGTATACLSLLNWYTAIAVATGDTYPRTFGEAGADALTLHYLDMYDTGVGIAFVFDSLWLVPLGYLMIRSGYFPKALGVALIVGCAGYLVNDVFIAFLATEAASTTGIGLLLTAVAGLSEIAFVAWLLAKGVRTPTPARGPAVAAATAS</sequence>
<feature type="transmembrane region" description="Helical" evidence="1">
    <location>
        <begin position="56"/>
        <end position="76"/>
    </location>
</feature>
<keyword evidence="1" id="KW-0472">Membrane</keyword>
<keyword evidence="1" id="KW-1133">Transmembrane helix</keyword>
<accession>A0ABU0ZMP4</accession>
<proteinExistence type="predicted"/>
<feature type="transmembrane region" description="Helical" evidence="1">
    <location>
        <begin position="199"/>
        <end position="222"/>
    </location>
</feature>
<name>A0ABU0ZMP4_9ACTN</name>
<feature type="transmembrane region" description="Helical" evidence="1">
    <location>
        <begin position="83"/>
        <end position="107"/>
    </location>
</feature>
<protein>
    <submittedName>
        <fullName evidence="2">DUF4386 domain-containing protein</fullName>
    </submittedName>
</protein>
<feature type="transmembrane region" description="Helical" evidence="1">
    <location>
        <begin position="12"/>
        <end position="33"/>
    </location>
</feature>
<reference evidence="2 3" key="1">
    <citation type="submission" date="2023-08" db="EMBL/GenBank/DDBJ databases">
        <title>Phytohabitans sansha sp. nov., isolated from marine sediment.</title>
        <authorList>
            <person name="Zhao Y."/>
            <person name="Yi K."/>
        </authorList>
    </citation>
    <scope>NUCLEOTIDE SEQUENCE [LARGE SCALE GENOMIC DNA]</scope>
    <source>
        <strain evidence="2 3">ZYX-F-186</strain>
    </source>
</reference>